<feature type="domain" description="HECT" evidence="10">
    <location>
        <begin position="3380"/>
        <end position="3721"/>
    </location>
</feature>
<evidence type="ECO:0000256" key="4">
    <source>
        <dbReference type="ARBA" id="ARBA00022679"/>
    </source>
</evidence>
<feature type="compositionally biased region" description="Low complexity" evidence="8">
    <location>
        <begin position="981"/>
        <end position="996"/>
    </location>
</feature>
<dbReference type="OMA" id="MWLDDSP"/>
<dbReference type="SUPFAM" id="SSF46934">
    <property type="entry name" value="UBA-like"/>
    <property type="match status" value="1"/>
</dbReference>
<dbReference type="CDD" id="cd00078">
    <property type="entry name" value="HECTc"/>
    <property type="match status" value="1"/>
</dbReference>
<feature type="compositionally biased region" description="Basic and acidic residues" evidence="8">
    <location>
        <begin position="2551"/>
        <end position="2562"/>
    </location>
</feature>
<dbReference type="Pfam" id="PF06012">
    <property type="entry name" value="DUF908"/>
    <property type="match status" value="2"/>
</dbReference>
<feature type="region of interest" description="Disordered" evidence="8">
    <location>
        <begin position="2193"/>
        <end position="2249"/>
    </location>
</feature>
<dbReference type="InParanoid" id="A0A7N2MIB3"/>
<feature type="compositionally biased region" description="Polar residues" evidence="8">
    <location>
        <begin position="2091"/>
        <end position="2120"/>
    </location>
</feature>
<dbReference type="FunFam" id="3.30.2160.10:FF:000001">
    <property type="entry name" value="E3 ubiquitin-protein ligase NEDD4-like"/>
    <property type="match status" value="1"/>
</dbReference>
<dbReference type="PROSITE" id="PS50330">
    <property type="entry name" value="UIM"/>
    <property type="match status" value="1"/>
</dbReference>
<dbReference type="InterPro" id="IPR010309">
    <property type="entry name" value="E3_Ub_ligase_DUF908"/>
</dbReference>
<comment type="pathway">
    <text evidence="2">Protein modification; protein ubiquitination.</text>
</comment>
<dbReference type="InterPro" id="IPR025527">
    <property type="entry name" value="HUWE1/Rev1_UBM"/>
</dbReference>
<dbReference type="PROSITE" id="PS50237">
    <property type="entry name" value="HECT"/>
    <property type="match status" value="1"/>
</dbReference>
<keyword evidence="4" id="KW-0808">Transferase</keyword>
<feature type="region of interest" description="Disordered" evidence="8">
    <location>
        <begin position="2586"/>
        <end position="2632"/>
    </location>
</feature>
<dbReference type="GO" id="GO:0005737">
    <property type="term" value="C:cytoplasm"/>
    <property type="evidence" value="ECO:0007669"/>
    <property type="project" value="TreeGrafter"/>
</dbReference>
<dbReference type="PANTHER" id="PTHR11254:SF398">
    <property type="entry name" value="HECT-TYPE E3 UBIQUITIN TRANSFERASE"/>
    <property type="match status" value="1"/>
</dbReference>
<dbReference type="UniPathway" id="UPA00143"/>
<comment type="similarity">
    <text evidence="6">Belongs to the UPL family. TOM1/PTR1 subfamily.</text>
</comment>
<evidence type="ECO:0000259" key="10">
    <source>
        <dbReference type="PROSITE" id="PS50237"/>
    </source>
</evidence>
<protein>
    <recommendedName>
        <fullName evidence="3">HECT-type E3 ubiquitin transferase</fullName>
        <ecNumber evidence="3">2.3.2.26</ecNumber>
    </recommendedName>
</protein>
<feature type="compositionally biased region" description="Polar residues" evidence="8">
    <location>
        <begin position="1038"/>
        <end position="1060"/>
    </location>
</feature>
<feature type="domain" description="UBA" evidence="9">
    <location>
        <begin position="1343"/>
        <end position="1384"/>
    </location>
</feature>
<dbReference type="EnsemblPlants" id="QL09p018620:mrna">
    <property type="protein sequence ID" value="QL09p018620:mrna"/>
    <property type="gene ID" value="QL09p018620"/>
</dbReference>
<dbReference type="InterPro" id="IPR009060">
    <property type="entry name" value="UBA-like_sf"/>
</dbReference>
<dbReference type="GO" id="GO:0000209">
    <property type="term" value="P:protein polyubiquitination"/>
    <property type="evidence" value="ECO:0007669"/>
    <property type="project" value="TreeGrafter"/>
</dbReference>
<dbReference type="GO" id="GO:0006511">
    <property type="term" value="P:ubiquitin-dependent protein catabolic process"/>
    <property type="evidence" value="ECO:0007669"/>
    <property type="project" value="TreeGrafter"/>
</dbReference>
<feature type="region of interest" description="Disordered" evidence="8">
    <location>
        <begin position="2327"/>
        <end position="2360"/>
    </location>
</feature>
<evidence type="ECO:0000256" key="3">
    <source>
        <dbReference type="ARBA" id="ARBA00012485"/>
    </source>
</evidence>
<dbReference type="SMART" id="SM00119">
    <property type="entry name" value="HECTc"/>
    <property type="match status" value="1"/>
</dbReference>
<dbReference type="InterPro" id="IPR016024">
    <property type="entry name" value="ARM-type_fold"/>
</dbReference>
<feature type="region of interest" description="Disordered" evidence="8">
    <location>
        <begin position="2547"/>
        <end position="2570"/>
    </location>
</feature>
<evidence type="ECO:0000256" key="8">
    <source>
        <dbReference type="SAM" id="MobiDB-lite"/>
    </source>
</evidence>
<dbReference type="Proteomes" id="UP000594261">
    <property type="component" value="Chromosome 9"/>
</dbReference>
<dbReference type="Gene3D" id="1.25.10.10">
    <property type="entry name" value="Leucine-rich Repeat Variant"/>
    <property type="match status" value="1"/>
</dbReference>
<evidence type="ECO:0000313" key="12">
    <source>
        <dbReference type="Proteomes" id="UP000594261"/>
    </source>
</evidence>
<dbReference type="Gene3D" id="3.30.2160.10">
    <property type="entry name" value="Hect, E3 ligase catalytic domain"/>
    <property type="match status" value="1"/>
</dbReference>
<evidence type="ECO:0000259" key="9">
    <source>
        <dbReference type="PROSITE" id="PS50030"/>
    </source>
</evidence>
<dbReference type="FunFam" id="3.30.2410.10:FF:000010">
    <property type="entry name" value="E3 ubiquitin-protein ligase UPL1"/>
    <property type="match status" value="1"/>
</dbReference>
<feature type="active site" description="Glycyl thioester intermediate" evidence="7">
    <location>
        <position position="3688"/>
    </location>
</feature>
<evidence type="ECO:0000256" key="5">
    <source>
        <dbReference type="ARBA" id="ARBA00022786"/>
    </source>
</evidence>
<dbReference type="Pfam" id="PF22562">
    <property type="entry name" value="UBA_7"/>
    <property type="match status" value="1"/>
</dbReference>
<dbReference type="InterPro" id="IPR015940">
    <property type="entry name" value="UBA"/>
</dbReference>
<dbReference type="Pfam" id="PF00632">
    <property type="entry name" value="HECT"/>
    <property type="match status" value="1"/>
</dbReference>
<evidence type="ECO:0000256" key="7">
    <source>
        <dbReference type="PROSITE-ProRule" id="PRU00104"/>
    </source>
</evidence>
<reference evidence="11 12" key="1">
    <citation type="journal article" date="2016" name="G3 (Bethesda)">
        <title>First Draft Assembly and Annotation of the Genome of a California Endemic Oak Quercus lobata Nee (Fagaceae).</title>
        <authorList>
            <person name="Sork V.L."/>
            <person name="Fitz-Gibbon S.T."/>
            <person name="Puiu D."/>
            <person name="Crepeau M."/>
            <person name="Gugger P.F."/>
            <person name="Sherman R."/>
            <person name="Stevens K."/>
            <person name="Langley C.H."/>
            <person name="Pellegrini M."/>
            <person name="Salzberg S.L."/>
        </authorList>
    </citation>
    <scope>NUCLEOTIDE SEQUENCE [LARGE SCALE GENOMIC DNA]</scope>
    <source>
        <strain evidence="11 12">cv. SW786</strain>
    </source>
</reference>
<feature type="compositionally biased region" description="Polar residues" evidence="8">
    <location>
        <begin position="3004"/>
        <end position="3022"/>
    </location>
</feature>
<feature type="compositionally biased region" description="Low complexity" evidence="8">
    <location>
        <begin position="3032"/>
        <end position="3051"/>
    </location>
</feature>
<gene>
    <name evidence="11" type="primary">LOC115962296</name>
</gene>
<dbReference type="EC" id="2.3.2.26" evidence="3"/>
<proteinExistence type="inferred from homology"/>
<feature type="region of interest" description="Disordered" evidence="8">
    <location>
        <begin position="974"/>
        <end position="999"/>
    </location>
</feature>
<dbReference type="EMBL" id="LRBV02000009">
    <property type="status" value="NOT_ANNOTATED_CDS"/>
    <property type="molecule type" value="Genomic_DNA"/>
</dbReference>
<dbReference type="Gene3D" id="6.10.250.1630">
    <property type="match status" value="1"/>
</dbReference>
<dbReference type="InterPro" id="IPR050409">
    <property type="entry name" value="E3_ubiq-protein_ligase"/>
</dbReference>
<dbReference type="FunFam" id="1.10.8.10:FF:000067">
    <property type="entry name" value="E3 ubiquitin-protein ligase UPL1"/>
    <property type="match status" value="1"/>
</dbReference>
<name>A0A7N2MIB3_QUELO</name>
<dbReference type="PANTHER" id="PTHR11254">
    <property type="entry name" value="HECT DOMAIN UBIQUITIN-PROTEIN LIGASE"/>
    <property type="match status" value="1"/>
</dbReference>
<dbReference type="SUPFAM" id="SSF48371">
    <property type="entry name" value="ARM repeat"/>
    <property type="match status" value="1"/>
</dbReference>
<dbReference type="Gene3D" id="3.30.2410.10">
    <property type="entry name" value="Hect, E3 ligase catalytic domain"/>
    <property type="match status" value="1"/>
</dbReference>
<feature type="compositionally biased region" description="Basic and acidic residues" evidence="8">
    <location>
        <begin position="2165"/>
        <end position="2176"/>
    </location>
</feature>
<evidence type="ECO:0000256" key="1">
    <source>
        <dbReference type="ARBA" id="ARBA00000885"/>
    </source>
</evidence>
<dbReference type="Gene3D" id="3.90.1750.10">
    <property type="entry name" value="Hect, E3 ligase catalytic domains"/>
    <property type="match status" value="1"/>
</dbReference>
<comment type="catalytic activity">
    <reaction evidence="1">
        <text>S-ubiquitinyl-[E2 ubiquitin-conjugating enzyme]-L-cysteine + [acceptor protein]-L-lysine = [E2 ubiquitin-conjugating enzyme]-L-cysteine + N(6)-ubiquitinyl-[acceptor protein]-L-lysine.</text>
        <dbReference type="EC" id="2.3.2.26"/>
    </reaction>
</comment>
<evidence type="ECO:0000256" key="6">
    <source>
        <dbReference type="ARBA" id="ARBA00034494"/>
    </source>
</evidence>
<sequence>MTSIRSSLPSRLRQLLSGEGSFVPSVKLDSETGDGETTNHLLLHCTVARGLWNVVYWVMPRGAVVLLASWLGKPPKIKAFIDKVIQCPLQDIAIPLSGFRWEYSKGNFHHWRPLFLHFDTYFKTYLSSRNDLLMSDKILEDDSPFPKHAVLQILRVMQTILENCHNKSSFDGLENFKLLLASTDPEILIATLETLSALVKINPSKLHGGGKLIGCGSVNSYLLSLAQGWGSKEEGLGLYSCVMANERTQEEGLCLFPSDVENDSDKSHCRIGSTLYFEMHGLNAQSTEENRGNQSASSLRVIQIPDLHLRKEDDLLLLKQCIEQYNVPPELRFPLLTRIRYAHAFRSPRICRLYSRICLLAFVVLVQSNDAHDELVSFFANEPEYTNELIRIVRSEESVSGTIRTLAMLALGAQLAAYTSSHERARILSGSSISFAGGNRMILLNVLQRAVLSLKTSNDPSSLAFVEALLHFYLLHVVSSSSSGSNIRGSGMVPTFLPLLEDSDPTHMHLVCYAVKTLQKLMDYSSSAVSLFKELGGVELLAQRLQIEVHRVIGLAGASDNSMIIGESSRHSDDQLYSQKRLIKVSLKALGSATYAPGNSTRSQHSHESSLPATLSLIFGNVDKFGGDIYYSAVTVMSEIIHKDPTCFPALDDLGLPAAFLSSVRAGILPSSKALTCVPNGLGAICLNAKGLEAVKEASALRFLVDIFTSKKYVTAMNDAIVPLANAVEELLRHVSSLRSTGVDIIIEIVNKIASFGDSSCTGSLGKLGGGTEMEMDPEDKGSEGHCCLVEKVDSATEGINDEQFIQLCIFHLMVLVHRTMENSETCRLFVEKLGIEALLKLLLRPSIAQSFDGMSIALHSTMVFKGFTQNHSAPLARAFCSSLRDHLKNALTGFGVASGSFLLDPKMAQDSGIFSSLFLVEFLLFLAASKDNRWASALLTEFGNGSKDVLEDIGRVHREVLWQISLLEDVKPEVEDDGVGSTSESQQSETSTNGTEEQRFNSFRQILDPLLRRRTSGWSIESQFFDLLNIYRDLGRPTSSQQRRTDSPSNLRFGASNQFHHSDAAGDVGRKESDKQRSYYTSCCDMVRSLSFHITHLFQELGKVMLLPSRRRDDVLNVSPSSKSVASTFASIALDHMNFGGHVVPSGTEASISTKCRYFGKVIDFIDGFLLDRPDSCNPVLLNCLYGHGVIQSVLTTFEATSQLLFAINRTPASPMETDDGIVKQDENEDTDHSWIYGPLASYGKLMDHLVTSSFILAPFTKHLLAHPLTTSNVPFPRDAETFVKVLQSMVLKAVLPVWTNTQFVDCSYDFITSIITIIRHVYSGIEVKNVNSTGTRLTGPPPNETTISTIVEMGFSRSRAEEALRQVGSNSVELAMEWLFSHPEETQEDDELARALAMSLGNSESDTKEAIANDNTQQLEEEMVQLPPVEELLSTCTKLLQMKDSLAFPVRDLLVMICSQNDGQYRSNVISFIVDRVRDCSLIAESGNSTMLSALFHVLALILNEDEVSREIATKNGLVAVASDLLSQWCSGLVGREKCQVPMWVTTAFLAVDRLLQVDQKLNSEIVEQLKRDDVNSQQASISIDEDKQARLQSALGLVPKHTDIHEQKRLIEIACSCIKNQLPSETMHAVLQLCSTLTRTHSVAVSFFDAGGLSLLLSLPTSSLFPGFDNLAASIIRHVLEDPQTLQQAMESEIKHSFVAATNRHSNGRVTPRNFLSNLNSVISRDPVVFMQAAQSVCQVEMVGERPYVVLLKDRDKDKFKEKEKSLEKEKIQTTEGKVSLGNVNSVASGTEHGKSNDLNSKSVKVHRKSPQSFINVIELLLDSVCTFIPPLKDDVGVDVFDTPSSTDMDIDVTAIKGKGKAIATTSEENEANGDEASASLAKIVFILKFLTEILLMYASSVHILLRRDAEISSCRGAQQKVLPVVHMGGVFHHILHKFLLYSRSSKKDKKIDGDWRHKLATRASQFLVASCVRSTEARRRVLTEINCIFNEFVDSCNGSSPPGNNIPAFVDLLNDVLGARTPTGAYILAEASATFIDVGLVKSLTRTLQVLDLDHADSPKVVTGLIKALELVTKEHIHAADMKGDNSTKPSDLTQPGRTDNTGDMSQSMETASQFNHDSEPADNVEPYNAVQTYGGSEAVTDDMEHDQDLDGSFGPATGDDYMHENSDDARGLDNGIDTVELQFEVQPHGQENLDEDDDEEMSGDDGDEVDEDDDEDDEEHNDLEEDEVHHLPHPDTDQDDHEIDDDDFDEEIMEEEEEDDEDDEDGVILRLEEGINGINVLDHIEVFGRDSFPNETLHVMPVEVFGSRREGRTTSIYSLLGRTGDNVTPSRHPLLLGPSSSAHSAAPRQSDNARDMVFSDRNLDSTSSRLDSIFRSLRNGRHGHRLNLWIDDSQQTSGSNAGVVPQGLEELLVSQLRRPTPEQPSQQNTTAEEPQSKGEGDQLQESEAGARPETALESNVNNDSGNASRPTAVIDSSGNANERPTASESLQGTDVSSAQSQSVEMQFEHNDAAVRDVEAVSQASSGSGATIGESLRSLDVEIGSADGHDDGGERQNSADRMPLGDAQAARARRTVVSFGNSTAVGGRDASLHSVTEVSEGSSREADQDGPAAEQQINSDAGPGAIDPAFLDALPEELRAEVLSAQQGQVAQPSNAEPQNAGDIDPEFLAALPPDIRAEVLAQQQAQRLHQSQELEGQPVEMDTVSIIATFPSDLREEVLLTSSDAILANLTPALVAEANMLRERFAHRYSRTIFGMYRNRRGEPSRRDEGIGSGLGRAGGSVARRLVGAKLVEADGAPLVDTDALHAMIRLLRVVQPLYKGQLQRLLLNLCAHYETRTSLVKILMDMLMLDTRKHVNNLSAAEPSFRLYACQSNVMYSRPQSFDGVPPLVSRRILETLTYLARNHPFVAKILLQFRLPHPALLEPENADQGRGKAVMVVEKDEMDRSENQEGYISLSLLLSLLSQPLYLRSIAHLEQLLHLLEVIVDNAQGKSDISDKSGASASEQPSGPESSTSDVGMNREPGQISSGVSTSSKDVDSSKPTTSDAPKEVDSRTVLLSLPQAELRLLCALLAREGLSDNAYALVAEVMKKLVANAPTHCRLFITELAVAVQGLARSAMSELGTFGETLDALLSTSSSDGSAILRVLQALSSLVASLKEKENDPKILPEKEYTAALSQVWDINSALEPLWLDLSTCISKIETYSDSVPDLLTSSKTSTSKPSGVMTPLPAGSQNILPYIESFFVVCEKLHPVQPGSSHEFSVAAVSEVEDASTSAGQQKTSGHALKVDDKNIAFVKFSEKHRKLLNAFLRQNPGLLEKSFSLMLKVPRFIDFDNKRAHFRSKIKHQHDHHHSPLRISVRRAYILEDSYNQLRMRSTQDLKGRLTVHFQGEEGIDAGGLTREWYQLLSRVIFDKGALLFTTVGNESTFQPNPNSVFQTEHLSYFKFVGRVVGKALFDGQLLDVHFTRSFYKHILGAKVTYHDIEAIDPDYFKNLKWMLENDISDVLDLTFSIDADEEKLILYERTEVTDYELIPGGRNMKVTEENKHEYVDLVAEHRLTTAIRPQINAFMEGFIELIPRELISIFNDKELELLISGLPDIDLDDMRANTEYSGYSPASPVIQWFWEVSQGFSKEDKARLLQFVTGTSKVPLEGFSALQGISGSQKFQIHKAYGSPDHLPSAHTCFNQLDLPEYPSKQHLEERLLLAIHEANEGFGFG</sequence>
<feature type="region of interest" description="Disordered" evidence="8">
    <location>
        <begin position="2147"/>
        <end position="2178"/>
    </location>
</feature>
<dbReference type="InterPro" id="IPR010314">
    <property type="entry name" value="E3_Ub_ligase_DUF913"/>
</dbReference>
<dbReference type="Pfam" id="PF06025">
    <property type="entry name" value="DUF913"/>
    <property type="match status" value="1"/>
</dbReference>
<dbReference type="SMART" id="SM00165">
    <property type="entry name" value="UBA"/>
    <property type="match status" value="1"/>
</dbReference>
<feature type="compositionally biased region" description="Polar residues" evidence="8">
    <location>
        <begin position="2428"/>
        <end position="2438"/>
    </location>
</feature>
<dbReference type="InterPro" id="IPR011989">
    <property type="entry name" value="ARM-like"/>
</dbReference>
<dbReference type="InterPro" id="IPR003903">
    <property type="entry name" value="UIM_dom"/>
</dbReference>
<keyword evidence="5 7" id="KW-0833">Ubl conjugation pathway</keyword>
<feature type="compositionally biased region" description="Polar residues" evidence="8">
    <location>
        <begin position="2343"/>
        <end position="2355"/>
    </location>
</feature>
<organism evidence="11 12">
    <name type="scientific">Quercus lobata</name>
    <name type="common">Valley oak</name>
    <dbReference type="NCBI Taxonomy" id="97700"/>
    <lineage>
        <taxon>Eukaryota</taxon>
        <taxon>Viridiplantae</taxon>
        <taxon>Streptophyta</taxon>
        <taxon>Embryophyta</taxon>
        <taxon>Tracheophyta</taxon>
        <taxon>Spermatophyta</taxon>
        <taxon>Magnoliopsida</taxon>
        <taxon>eudicotyledons</taxon>
        <taxon>Gunneridae</taxon>
        <taxon>Pentapetalae</taxon>
        <taxon>rosids</taxon>
        <taxon>fabids</taxon>
        <taxon>Fagales</taxon>
        <taxon>Fagaceae</taxon>
        <taxon>Quercus</taxon>
    </lineage>
</organism>
<feature type="compositionally biased region" description="Basic and acidic residues" evidence="8">
    <location>
        <begin position="1061"/>
        <end position="1072"/>
    </location>
</feature>
<dbReference type="Gramene" id="QL09p018620:mrna">
    <property type="protein sequence ID" value="QL09p018620:mrna"/>
    <property type="gene ID" value="QL09p018620"/>
</dbReference>
<dbReference type="FunFam" id="3.90.1750.10:FF:000003">
    <property type="entry name" value="E3 ubiquitin-protein ligase UPL1"/>
    <property type="match status" value="1"/>
</dbReference>
<feature type="region of interest" description="Disordered" evidence="8">
    <location>
        <begin position="2998"/>
        <end position="3057"/>
    </location>
</feature>
<accession>A0A7N2MIB3</accession>
<evidence type="ECO:0000256" key="2">
    <source>
        <dbReference type="ARBA" id="ARBA00004906"/>
    </source>
</evidence>
<reference evidence="11" key="2">
    <citation type="submission" date="2021-01" db="UniProtKB">
        <authorList>
            <consortium name="EnsemblPlants"/>
        </authorList>
    </citation>
    <scope>IDENTIFICATION</scope>
</reference>
<dbReference type="Gene3D" id="1.10.8.10">
    <property type="entry name" value="DNA helicase RuvA subunit, C-terminal domain"/>
    <property type="match status" value="1"/>
</dbReference>
<dbReference type="Pfam" id="PF14377">
    <property type="entry name" value="UBM"/>
    <property type="match status" value="3"/>
</dbReference>
<feature type="compositionally biased region" description="Acidic residues" evidence="8">
    <location>
        <begin position="2197"/>
        <end position="2231"/>
    </location>
</feature>
<dbReference type="SUPFAM" id="SSF56204">
    <property type="entry name" value="Hect, E3 ligase catalytic domain"/>
    <property type="match status" value="1"/>
</dbReference>
<dbReference type="InterPro" id="IPR000569">
    <property type="entry name" value="HECT_dom"/>
</dbReference>
<feature type="region of interest" description="Disordered" evidence="8">
    <location>
        <begin position="1038"/>
        <end position="1072"/>
    </location>
</feature>
<feature type="compositionally biased region" description="Polar residues" evidence="8">
    <location>
        <begin position="2461"/>
        <end position="2509"/>
    </location>
</feature>
<feature type="region of interest" description="Disordered" evidence="8">
    <location>
        <begin position="2084"/>
        <end position="2132"/>
    </location>
</feature>
<feature type="compositionally biased region" description="Basic and acidic residues" evidence="8">
    <location>
        <begin position="2232"/>
        <end position="2241"/>
    </location>
</feature>
<dbReference type="PROSITE" id="PS50030">
    <property type="entry name" value="UBA"/>
    <property type="match status" value="1"/>
</dbReference>
<feature type="region of interest" description="Disordered" evidence="8">
    <location>
        <begin position="2422"/>
        <end position="2510"/>
    </location>
</feature>
<evidence type="ECO:0000313" key="11">
    <source>
        <dbReference type="EnsemblPlants" id="QL09p018620:mrna"/>
    </source>
</evidence>
<keyword evidence="12" id="KW-1185">Reference proteome</keyword>
<feature type="region of interest" description="Disordered" evidence="8">
    <location>
        <begin position="2648"/>
        <end position="2671"/>
    </location>
</feature>
<feature type="compositionally biased region" description="Polar residues" evidence="8">
    <location>
        <begin position="2648"/>
        <end position="2662"/>
    </location>
</feature>
<dbReference type="GO" id="GO:0061630">
    <property type="term" value="F:ubiquitin protein ligase activity"/>
    <property type="evidence" value="ECO:0007669"/>
    <property type="project" value="UniProtKB-EC"/>
</dbReference>
<dbReference type="InterPro" id="IPR035983">
    <property type="entry name" value="Hect_E3_ubiquitin_ligase"/>
</dbReference>
<dbReference type="CDD" id="cd14327">
    <property type="entry name" value="UBA_atUPL1_2_like"/>
    <property type="match status" value="1"/>
</dbReference>